<name>A0ABR9HGQ4_9ACTN</name>
<evidence type="ECO:0000313" key="2">
    <source>
        <dbReference type="Proteomes" id="UP000598217"/>
    </source>
</evidence>
<accession>A0ABR9HGQ4</accession>
<proteinExistence type="predicted"/>
<gene>
    <name evidence="1" type="ORF">H4W79_002426</name>
</gene>
<reference evidence="1 2" key="1">
    <citation type="submission" date="2020-10" db="EMBL/GenBank/DDBJ databases">
        <title>Sequencing the genomes of 1000 actinobacteria strains.</title>
        <authorList>
            <person name="Klenk H.-P."/>
        </authorList>
    </citation>
    <scope>NUCLEOTIDE SEQUENCE [LARGE SCALE GENOMIC DNA]</scope>
    <source>
        <strain evidence="1 2">DSM 45157</strain>
    </source>
</reference>
<evidence type="ECO:0000313" key="1">
    <source>
        <dbReference type="EMBL" id="MBE1458212.1"/>
    </source>
</evidence>
<organism evidence="1 2">
    <name type="scientific">Nocardiopsis terrae</name>
    <dbReference type="NCBI Taxonomy" id="372655"/>
    <lineage>
        <taxon>Bacteria</taxon>
        <taxon>Bacillati</taxon>
        <taxon>Actinomycetota</taxon>
        <taxon>Actinomycetes</taxon>
        <taxon>Streptosporangiales</taxon>
        <taxon>Nocardiopsidaceae</taxon>
        <taxon>Nocardiopsis</taxon>
    </lineage>
</organism>
<comment type="caution">
    <text evidence="1">The sequence shown here is derived from an EMBL/GenBank/DDBJ whole genome shotgun (WGS) entry which is preliminary data.</text>
</comment>
<keyword evidence="2" id="KW-1185">Reference proteome</keyword>
<sequence>MTPHTSPVVDSDKTALYALLSALRRRGLIPRDDSINGTVTVEYGYRVIAVRLGDDGWARSVPGEPDSAVVIARQGNEETLARQLARELLDRLP</sequence>
<dbReference type="RefSeq" id="WP_191270570.1">
    <property type="nucleotide sequence ID" value="NZ_BMXJ01000003.1"/>
</dbReference>
<dbReference type="Proteomes" id="UP000598217">
    <property type="component" value="Unassembled WGS sequence"/>
</dbReference>
<dbReference type="EMBL" id="JADBDY010000001">
    <property type="protein sequence ID" value="MBE1458212.1"/>
    <property type="molecule type" value="Genomic_DNA"/>
</dbReference>
<protein>
    <submittedName>
        <fullName evidence="1">Uncharacterized protein</fullName>
    </submittedName>
</protein>